<dbReference type="SUPFAM" id="SSF57667">
    <property type="entry name" value="beta-beta-alpha zinc fingers"/>
    <property type="match status" value="4"/>
</dbReference>
<keyword evidence="10" id="KW-0539">Nucleus</keyword>
<organism evidence="14 15">
    <name type="scientific">Chelonoidis abingdonii</name>
    <name type="common">Abingdon island giant tortoise</name>
    <name type="synonym">Testudo abingdonii</name>
    <dbReference type="NCBI Taxonomy" id="106734"/>
    <lineage>
        <taxon>Eukaryota</taxon>
        <taxon>Metazoa</taxon>
        <taxon>Chordata</taxon>
        <taxon>Craniata</taxon>
        <taxon>Vertebrata</taxon>
        <taxon>Euteleostomi</taxon>
        <taxon>Archelosauria</taxon>
        <taxon>Testudinata</taxon>
        <taxon>Testudines</taxon>
        <taxon>Cryptodira</taxon>
        <taxon>Durocryptodira</taxon>
        <taxon>Testudinoidea</taxon>
        <taxon>Testudinidae</taxon>
        <taxon>Chelonoidis</taxon>
    </lineage>
</organism>
<evidence type="ECO:0000256" key="9">
    <source>
        <dbReference type="ARBA" id="ARBA00023163"/>
    </source>
</evidence>
<dbReference type="FunFam" id="3.30.160.60:FF:000557">
    <property type="entry name" value="zinc finger and SCAN domain-containing protein 29"/>
    <property type="match status" value="1"/>
</dbReference>
<dbReference type="FunFam" id="3.30.160.60:FF:000100">
    <property type="entry name" value="Zinc finger 45-like"/>
    <property type="match status" value="1"/>
</dbReference>
<dbReference type="Gene3D" id="3.30.160.60">
    <property type="entry name" value="Classic Zinc Finger"/>
    <property type="match status" value="7"/>
</dbReference>
<evidence type="ECO:0000256" key="3">
    <source>
        <dbReference type="ARBA" id="ARBA00022723"/>
    </source>
</evidence>
<name>A0A8C0IQL2_CHEAB</name>
<keyword evidence="15" id="KW-1185">Reference proteome</keyword>
<feature type="domain" description="C2H2-type" evidence="13">
    <location>
        <begin position="320"/>
        <end position="347"/>
    </location>
</feature>
<evidence type="ECO:0000313" key="15">
    <source>
        <dbReference type="Proteomes" id="UP000694404"/>
    </source>
</evidence>
<keyword evidence="3" id="KW-0479">Metal-binding</keyword>
<accession>A0A8C0IQL2</accession>
<feature type="domain" description="C2H2-type" evidence="13">
    <location>
        <begin position="193"/>
        <end position="220"/>
    </location>
</feature>
<dbReference type="InterPro" id="IPR036236">
    <property type="entry name" value="Znf_C2H2_sf"/>
</dbReference>
<keyword evidence="9" id="KW-0804">Transcription</keyword>
<dbReference type="FunFam" id="3.30.160.60:FF:002343">
    <property type="entry name" value="Zinc finger protein 33A"/>
    <property type="match status" value="2"/>
</dbReference>
<proteinExistence type="inferred from homology"/>
<dbReference type="InterPro" id="IPR013087">
    <property type="entry name" value="Znf_C2H2_type"/>
</dbReference>
<dbReference type="Pfam" id="PF00096">
    <property type="entry name" value="zf-C2H2"/>
    <property type="match status" value="7"/>
</dbReference>
<feature type="domain" description="C2H2-type" evidence="13">
    <location>
        <begin position="221"/>
        <end position="248"/>
    </location>
</feature>
<keyword evidence="7" id="KW-0805">Transcription regulation</keyword>
<dbReference type="PANTHER" id="PTHR24393">
    <property type="entry name" value="ZINC FINGER PROTEIN"/>
    <property type="match status" value="1"/>
</dbReference>
<evidence type="ECO:0000256" key="5">
    <source>
        <dbReference type="ARBA" id="ARBA00022771"/>
    </source>
</evidence>
<dbReference type="AlphaFoldDB" id="A0A8C0IQL2"/>
<dbReference type="GO" id="GO:0008270">
    <property type="term" value="F:zinc ion binding"/>
    <property type="evidence" value="ECO:0007669"/>
    <property type="project" value="UniProtKB-KW"/>
</dbReference>
<feature type="domain" description="C2H2-type" evidence="13">
    <location>
        <begin position="264"/>
        <end position="291"/>
    </location>
</feature>
<keyword evidence="4" id="KW-0677">Repeat</keyword>
<sequence>MKAPALGVGECTCWVIPLKRPPQERFTAAGYGAVQLPQSHPLPGPLFISEQPLATPLPPASHVPQAVILLGKPPQPVASHSVFPTHTQPKAPFPIVPSVPREEPDPGPLHELHYHFFSNLRLFPGAPGSSQFLSAASSGDPHAGWGCEKQELTAHSKAHERERRYPCAECGKRFSCPAHLKTHQRSHTHEKPYSCGECGKLFGYLYTLTTHQRTHTGEGLFPCDKCGKTFTSPSDLNKHQRSHTGERPYPSHTGQRPFPCAEPFSCDECGKSFTSPADLTKHQRSHTGERPYPCAECGKCFSQLSNLTMHQRTHTQEKPYPCTECGKNFKYLAYLTIHERSHTGEQPFPCDKCGKSFRNKSALTRHQRIHARAAGGDE</sequence>
<dbReference type="FunFam" id="3.30.160.60:FF:000812">
    <property type="entry name" value="zinc finger protein 23 isoform X2"/>
    <property type="match status" value="1"/>
</dbReference>
<evidence type="ECO:0000256" key="6">
    <source>
        <dbReference type="ARBA" id="ARBA00022833"/>
    </source>
</evidence>
<dbReference type="Proteomes" id="UP000694404">
    <property type="component" value="Unplaced"/>
</dbReference>
<dbReference type="Ensembl" id="ENSCABT00000013350.1">
    <property type="protein sequence ID" value="ENSCABP00000012174.1"/>
    <property type="gene ID" value="ENSCABG00000009118.1"/>
</dbReference>
<keyword evidence="8" id="KW-0238">DNA-binding</keyword>
<evidence type="ECO:0000256" key="12">
    <source>
        <dbReference type="SAM" id="MobiDB-lite"/>
    </source>
</evidence>
<keyword evidence="6" id="KW-0862">Zinc</keyword>
<comment type="subcellular location">
    <subcellularLocation>
        <location evidence="1">Nucleus</location>
    </subcellularLocation>
</comment>
<evidence type="ECO:0000256" key="1">
    <source>
        <dbReference type="ARBA" id="ARBA00004123"/>
    </source>
</evidence>
<evidence type="ECO:0000256" key="4">
    <source>
        <dbReference type="ARBA" id="ARBA00022737"/>
    </source>
</evidence>
<dbReference type="GO" id="GO:0005634">
    <property type="term" value="C:nucleus"/>
    <property type="evidence" value="ECO:0007669"/>
    <property type="project" value="UniProtKB-SubCell"/>
</dbReference>
<feature type="domain" description="C2H2-type" evidence="13">
    <location>
        <begin position="348"/>
        <end position="375"/>
    </location>
</feature>
<dbReference type="FunFam" id="3.30.160.60:FF:000710">
    <property type="entry name" value="Zinc finger protein 768"/>
    <property type="match status" value="2"/>
</dbReference>
<evidence type="ECO:0000256" key="2">
    <source>
        <dbReference type="ARBA" id="ARBA00006991"/>
    </source>
</evidence>
<evidence type="ECO:0000259" key="13">
    <source>
        <dbReference type="PROSITE" id="PS50157"/>
    </source>
</evidence>
<feature type="domain" description="C2H2-type" evidence="13">
    <location>
        <begin position="292"/>
        <end position="319"/>
    </location>
</feature>
<evidence type="ECO:0000313" key="14">
    <source>
        <dbReference type="Ensembl" id="ENSCABP00000012174.1"/>
    </source>
</evidence>
<feature type="region of interest" description="Disordered" evidence="12">
    <location>
        <begin position="234"/>
        <end position="256"/>
    </location>
</feature>
<dbReference type="PROSITE" id="PS50157">
    <property type="entry name" value="ZINC_FINGER_C2H2_2"/>
    <property type="match status" value="7"/>
</dbReference>
<evidence type="ECO:0000256" key="10">
    <source>
        <dbReference type="ARBA" id="ARBA00023242"/>
    </source>
</evidence>
<evidence type="ECO:0000256" key="11">
    <source>
        <dbReference type="PROSITE-ProRule" id="PRU00042"/>
    </source>
</evidence>
<keyword evidence="5 11" id="KW-0863">Zinc-finger</keyword>
<protein>
    <recommendedName>
        <fullName evidence="13">C2H2-type domain-containing protein</fullName>
    </recommendedName>
</protein>
<evidence type="ECO:0000256" key="7">
    <source>
        <dbReference type="ARBA" id="ARBA00023015"/>
    </source>
</evidence>
<dbReference type="SMART" id="SM00355">
    <property type="entry name" value="ZnF_C2H2"/>
    <property type="match status" value="7"/>
</dbReference>
<dbReference type="GO" id="GO:0000978">
    <property type="term" value="F:RNA polymerase II cis-regulatory region sequence-specific DNA binding"/>
    <property type="evidence" value="ECO:0007669"/>
    <property type="project" value="TreeGrafter"/>
</dbReference>
<dbReference type="PROSITE" id="PS00028">
    <property type="entry name" value="ZINC_FINGER_C2H2_1"/>
    <property type="match status" value="7"/>
</dbReference>
<evidence type="ECO:0000256" key="8">
    <source>
        <dbReference type="ARBA" id="ARBA00023125"/>
    </source>
</evidence>
<feature type="domain" description="C2H2-type" evidence="13">
    <location>
        <begin position="165"/>
        <end position="192"/>
    </location>
</feature>
<comment type="similarity">
    <text evidence="2">Belongs to the krueppel C2H2-type zinc-finger protein family.</text>
</comment>
<dbReference type="GO" id="GO:0001228">
    <property type="term" value="F:DNA-binding transcription activator activity, RNA polymerase II-specific"/>
    <property type="evidence" value="ECO:0007669"/>
    <property type="project" value="TreeGrafter"/>
</dbReference>
<reference evidence="14" key="2">
    <citation type="submission" date="2025-09" db="UniProtKB">
        <authorList>
            <consortium name="Ensembl"/>
        </authorList>
    </citation>
    <scope>IDENTIFICATION</scope>
</reference>
<dbReference type="OMA" id="HICYICH"/>
<dbReference type="PANTHER" id="PTHR24393:SF158">
    <property type="entry name" value="C2H2-TYPE DOMAIN-CONTAINING PROTEIN"/>
    <property type="match status" value="1"/>
</dbReference>
<dbReference type="GeneTree" id="ENSGT00940000154488"/>
<reference evidence="14" key="1">
    <citation type="submission" date="2025-08" db="UniProtKB">
        <authorList>
            <consortium name="Ensembl"/>
        </authorList>
    </citation>
    <scope>IDENTIFICATION</scope>
</reference>